<dbReference type="RefSeq" id="WP_035194670.1">
    <property type="nucleotide sequence ID" value="NZ_CCCS020000052.1"/>
</dbReference>
<evidence type="ECO:0008006" key="8">
    <source>
        <dbReference type="Google" id="ProtNLM"/>
    </source>
</evidence>
<feature type="chain" id="PRO_5001593453" description="Phosphate starvation-inducible protein PsiF" evidence="2">
    <location>
        <begin position="33"/>
        <end position="88"/>
    </location>
</feature>
<reference evidence="3" key="2">
    <citation type="submission" date="2014-07" db="EMBL/GenBank/DDBJ databases">
        <title>Initial genome analysis of the psychrotolerant acidophile Acidithiobacillus ferrivorans CF27: insights into iron and sulfur oxidation pathways and into biofilm formation.</title>
        <authorList>
            <person name="Talla E."/>
            <person name="Hedrich S."/>
            <person name="Mangenot S."/>
            <person name="Ji B."/>
            <person name="Johnson D.B."/>
            <person name="Barbe V."/>
            <person name="Bonnefoy V."/>
        </authorList>
    </citation>
    <scope>NUCLEOTIDE SEQUENCE [LARGE SCALE GENOMIC DNA]</scope>
    <source>
        <strain evidence="3">CF27</strain>
    </source>
</reference>
<reference evidence="4 6" key="3">
    <citation type="submission" date="2016-07" db="EMBL/GenBank/DDBJ databases">
        <title>Draft genome of a psychrotolerant acidophile Acidithiobacillus ferrivorans strain YL15.</title>
        <authorList>
            <person name="Peng T."/>
            <person name="Ma L."/>
            <person name="Nan M."/>
            <person name="An N."/>
            <person name="Wang M."/>
            <person name="Qiu G."/>
            <person name="Zeng W."/>
        </authorList>
    </citation>
    <scope>NUCLEOTIDE SEQUENCE [LARGE SCALE GENOMIC DNA]</scope>
    <source>
        <strain evidence="4 6">YL15</strain>
    </source>
</reference>
<name>A0A060UT53_9PROT</name>
<keyword evidence="2" id="KW-0732">Signal</keyword>
<proteinExistence type="predicted"/>
<protein>
    <recommendedName>
        <fullName evidence="8">Phosphate starvation-inducible protein PsiF</fullName>
    </recommendedName>
</protein>
<evidence type="ECO:0000313" key="4">
    <source>
        <dbReference type="EMBL" id="OCB01625.1"/>
    </source>
</evidence>
<evidence type="ECO:0000313" key="3">
    <source>
        <dbReference type="EMBL" id="CDQ11575.1"/>
    </source>
</evidence>
<reference evidence="3" key="1">
    <citation type="submission" date="2014-03" db="EMBL/GenBank/DDBJ databases">
        <authorList>
            <person name="Genoscope - CEA"/>
        </authorList>
    </citation>
    <scope>NUCLEOTIDE SEQUENCE [LARGE SCALE GENOMIC DNA]</scope>
    <source>
        <strain evidence="3">CF27</strain>
    </source>
</reference>
<sequence length="88" mass="9267">MKQPNFARSFALSSAFAVTLGTLPLLATSADAATMRMATAQPVAMSTATKSEGNCSQKMGKGSQEGNCSKGNMKTKEGKHVKSHMKQQ</sequence>
<gene>
    <name evidence="5" type="ORF">AFERRI_20930</name>
    <name evidence="3" type="ORF">AFERRI_560124</name>
    <name evidence="4" type="ORF">BBC27_03180</name>
</gene>
<dbReference type="EMBL" id="LT841305">
    <property type="protein sequence ID" value="SMH66141.1"/>
    <property type="molecule type" value="Genomic_DNA"/>
</dbReference>
<evidence type="ECO:0000313" key="7">
    <source>
        <dbReference type="Proteomes" id="UP000193925"/>
    </source>
</evidence>
<feature type="signal peptide" evidence="2">
    <location>
        <begin position="1"/>
        <end position="32"/>
    </location>
</feature>
<dbReference type="Proteomes" id="UP000193925">
    <property type="component" value="Chromosome AFERRI"/>
</dbReference>
<organism evidence="3">
    <name type="scientific">Acidithiobacillus ferrivorans</name>
    <dbReference type="NCBI Taxonomy" id="160808"/>
    <lineage>
        <taxon>Bacteria</taxon>
        <taxon>Pseudomonadati</taxon>
        <taxon>Pseudomonadota</taxon>
        <taxon>Acidithiobacillia</taxon>
        <taxon>Acidithiobacillales</taxon>
        <taxon>Acidithiobacillaceae</taxon>
        <taxon>Acidithiobacillus</taxon>
    </lineage>
</organism>
<feature type="compositionally biased region" description="Polar residues" evidence="1">
    <location>
        <begin position="45"/>
        <end position="57"/>
    </location>
</feature>
<dbReference type="EMBL" id="CCCS020000052">
    <property type="protein sequence ID" value="CDQ11575.1"/>
    <property type="molecule type" value="Genomic_DNA"/>
</dbReference>
<evidence type="ECO:0000256" key="1">
    <source>
        <dbReference type="SAM" id="MobiDB-lite"/>
    </source>
</evidence>
<keyword evidence="7" id="KW-1185">Reference proteome</keyword>
<feature type="region of interest" description="Disordered" evidence="1">
    <location>
        <begin position="45"/>
        <end position="88"/>
    </location>
</feature>
<evidence type="ECO:0000313" key="5">
    <source>
        <dbReference type="EMBL" id="SMH66141.1"/>
    </source>
</evidence>
<accession>A0A060UT53</accession>
<reference evidence="5 7" key="4">
    <citation type="submission" date="2017-03" db="EMBL/GenBank/DDBJ databases">
        <authorList>
            <person name="Regsiter A."/>
            <person name="William W."/>
        </authorList>
    </citation>
    <scope>NUCLEOTIDE SEQUENCE [LARGE SCALE GENOMIC DNA]</scope>
    <source>
        <strain evidence="5">PRJEB5721</strain>
    </source>
</reference>
<dbReference type="Proteomes" id="UP000093129">
    <property type="component" value="Unassembled WGS sequence"/>
</dbReference>
<dbReference type="EMBL" id="MASQ01000132">
    <property type="protein sequence ID" value="OCB01625.1"/>
    <property type="molecule type" value="Genomic_DNA"/>
</dbReference>
<evidence type="ECO:0000256" key="2">
    <source>
        <dbReference type="SAM" id="SignalP"/>
    </source>
</evidence>
<evidence type="ECO:0000313" key="6">
    <source>
        <dbReference type="Proteomes" id="UP000093129"/>
    </source>
</evidence>
<dbReference type="AlphaFoldDB" id="A0A060UT53"/>